<evidence type="ECO:0000313" key="2">
    <source>
        <dbReference type="EMBL" id="SFZ96920.1"/>
    </source>
</evidence>
<dbReference type="AlphaFoldDB" id="A0A1K2IXJ9"/>
<reference evidence="3" key="1">
    <citation type="submission" date="2016-10" db="EMBL/GenBank/DDBJ databases">
        <authorList>
            <person name="Varghese N."/>
            <person name="Submissions S."/>
        </authorList>
    </citation>
    <scope>NUCLEOTIDE SEQUENCE [LARGE SCALE GENOMIC DNA]</scope>
    <source>
        <strain evidence="3">SUR2</strain>
    </source>
</reference>
<name>A0A1K2IXJ9_9FLAO</name>
<keyword evidence="1" id="KW-0732">Signal</keyword>
<evidence type="ECO:0000256" key="1">
    <source>
        <dbReference type="SAM" id="SignalP"/>
    </source>
</evidence>
<dbReference type="STRING" id="1612149.SAMN05216324_13014"/>
<feature type="chain" id="PRO_5012611397" evidence="1">
    <location>
        <begin position="20"/>
        <end position="164"/>
    </location>
</feature>
<keyword evidence="3" id="KW-1185">Reference proteome</keyword>
<dbReference type="RefSeq" id="WP_072412788.1">
    <property type="nucleotide sequence ID" value="NZ_FPKW01000030.1"/>
</dbReference>
<evidence type="ECO:0000313" key="3">
    <source>
        <dbReference type="Proteomes" id="UP000182034"/>
    </source>
</evidence>
<feature type="signal peptide" evidence="1">
    <location>
        <begin position="1"/>
        <end position="19"/>
    </location>
</feature>
<accession>A0A1K2IXJ9</accession>
<proteinExistence type="predicted"/>
<protein>
    <submittedName>
        <fullName evidence="2">Uncharacterized protein</fullName>
    </submittedName>
</protein>
<dbReference type="EMBL" id="FPKW01000030">
    <property type="protein sequence ID" value="SFZ96920.1"/>
    <property type="molecule type" value="Genomic_DNA"/>
</dbReference>
<gene>
    <name evidence="2" type="ORF">SAMN05216324_13014</name>
</gene>
<dbReference type="Proteomes" id="UP000182034">
    <property type="component" value="Unassembled WGS sequence"/>
</dbReference>
<organism evidence="2 3">
    <name type="scientific">Chryseobacterium limigenitum</name>
    <dbReference type="NCBI Taxonomy" id="1612149"/>
    <lineage>
        <taxon>Bacteria</taxon>
        <taxon>Pseudomonadati</taxon>
        <taxon>Bacteroidota</taxon>
        <taxon>Flavobacteriia</taxon>
        <taxon>Flavobacteriales</taxon>
        <taxon>Weeksellaceae</taxon>
        <taxon>Chryseobacterium group</taxon>
        <taxon>Chryseobacterium</taxon>
    </lineage>
</organism>
<sequence length="164" mass="19373">MKKTLLAFLFLGAFTFANAQTELNYFSREGFSYFSPCIKNDFEDWGYNNDLGIFSANLQGNSDDSDNDMRDIEVWVCSSKNKQSQYIVKQKFQIHKNNYYGTEISYYDHKNGFRVLYDKDKYDDRSYNFVIYKEGSEHTHLVFGSIKAQSFNNFIKILSQFEFL</sequence>